<gene>
    <name evidence="1" type="ORF">STVIR_2199</name>
</gene>
<comment type="caution">
    <text evidence="1">The sequence shown here is derived from an EMBL/GenBank/DDBJ whole genome shotgun (WGS) entry which is preliminary data.</text>
</comment>
<evidence type="ECO:0000313" key="1">
    <source>
        <dbReference type="EMBL" id="ELS56823.1"/>
    </source>
</evidence>
<dbReference type="EMBL" id="AMLP01000073">
    <property type="protein sequence ID" value="ELS56823.1"/>
    <property type="molecule type" value="Genomic_DNA"/>
</dbReference>
<organism evidence="1 2">
    <name type="scientific">Streptomyces viridochromogenes Tue57</name>
    <dbReference type="NCBI Taxonomy" id="1160705"/>
    <lineage>
        <taxon>Bacteria</taxon>
        <taxon>Bacillati</taxon>
        <taxon>Actinomycetota</taxon>
        <taxon>Actinomycetes</taxon>
        <taxon>Kitasatosporales</taxon>
        <taxon>Streptomycetaceae</taxon>
        <taxon>Streptomyces</taxon>
    </lineage>
</organism>
<proteinExistence type="predicted"/>
<evidence type="ECO:0000313" key="2">
    <source>
        <dbReference type="Proteomes" id="UP000011205"/>
    </source>
</evidence>
<sequence length="34" mass="3778">MGRVMTTDTATGDHRAGLGARVTRMDLRHWLSHA</sequence>
<protein>
    <submittedName>
        <fullName evidence="1">Uncharacterized protein</fullName>
    </submittedName>
</protein>
<reference evidence="1 2" key="1">
    <citation type="journal article" date="2013" name="Genome Announc.">
        <title>Draft Genome Sequence of Streptomyces viridochromogenes Strain Tu57, Producer of Avilamycin.</title>
        <authorList>
            <person name="Gruning B.A."/>
            <person name="Erxleben A."/>
            <person name="Hahnlein A."/>
            <person name="Gunther S."/>
        </authorList>
    </citation>
    <scope>NUCLEOTIDE SEQUENCE [LARGE SCALE GENOMIC DNA]</scope>
    <source>
        <strain evidence="1 2">Tue57</strain>
    </source>
</reference>
<dbReference type="AlphaFoldDB" id="L8PLF6"/>
<accession>L8PLF6</accession>
<name>L8PLF6_STRVR</name>
<dbReference type="Proteomes" id="UP000011205">
    <property type="component" value="Unassembled WGS sequence"/>
</dbReference>